<evidence type="ECO:0000313" key="3">
    <source>
        <dbReference type="Proteomes" id="UP000261905"/>
    </source>
</evidence>
<feature type="compositionally biased region" description="Basic and acidic residues" evidence="1">
    <location>
        <begin position="603"/>
        <end position="619"/>
    </location>
</feature>
<dbReference type="EMBL" id="QUBQ01000001">
    <property type="protein sequence ID" value="REK76416.1"/>
    <property type="molecule type" value="Genomic_DNA"/>
</dbReference>
<name>A0A371PJP0_9BACL</name>
<dbReference type="InterPro" id="IPR010144">
    <property type="entry name" value="CRISPR-assoc_prot_Csd1-typ"/>
</dbReference>
<sequence>MILQALYSYYELLLEQEGDGMPRPEYSSADVSFEIHLEKDGIVSNVIAYVNEKGKVAKSSFNVPKQQGRPGKQIAPYFLCDKAEYLFGAAIGMRAAYRDGLIVLWQDVLSKIDEETPESTALKSFLNWNDVQLSLQLEAIDDSVLEQLRSGGLVVIKYAPTGRFIHEIRSLQQAWEKYYRGQLEDSKSTGEQICLITGETVPGNEITRLHNAIKNVEGAQSSGALLVSFDKPSSQSFGREQSYNAPTSKRAADAYSYVLNRLLADPRHKVRMNDMTVVYWADSGTEAEQNFLTGMFQERGNDYDHDNEEEIADAESIRTRLESVVTRIRNGQSFQDTFADLRADTTFYVLGLSPNAARLSVRFWYTGTLGEMGERLWQHYRDLSIIGLDRSPTIRELLRELAVGFDWKNIPPNMEGQMFRSLMNGQPYSRAVFAQLMNRIRADSDDPKKRRYKIGAKRAALIKAYLLRKARAEGNKFKEGELTMALNEKSTNVSYHLGRLFACLEKTQSDALGLKLNATIRDRFWGAASSTPAIAFPRLISLAQHHISKDENWGRNNDKRIREVMNALPEKWPKRLTLEEQGTFAIGYYHQKQSFYTSNTEEQSEHLKLQTEKEGSHND</sequence>
<evidence type="ECO:0000256" key="1">
    <source>
        <dbReference type="SAM" id="MobiDB-lite"/>
    </source>
</evidence>
<comment type="caution">
    <text evidence="2">The sequence shown here is derived from an EMBL/GenBank/DDBJ whole genome shotgun (WGS) entry which is preliminary data.</text>
</comment>
<accession>A0A371PJP0</accession>
<protein>
    <submittedName>
        <fullName evidence="2">Type I-C CRISPR-associated protein Cas8c/Csd1</fullName>
    </submittedName>
</protein>
<proteinExistence type="predicted"/>
<dbReference type="CDD" id="cd09757">
    <property type="entry name" value="Cas8c_I-C"/>
    <property type="match status" value="1"/>
</dbReference>
<organism evidence="2 3">
    <name type="scientific">Paenibacillus paeoniae</name>
    <dbReference type="NCBI Taxonomy" id="2292705"/>
    <lineage>
        <taxon>Bacteria</taxon>
        <taxon>Bacillati</taxon>
        <taxon>Bacillota</taxon>
        <taxon>Bacilli</taxon>
        <taxon>Bacillales</taxon>
        <taxon>Paenibacillaceae</taxon>
        <taxon>Paenibacillus</taxon>
    </lineage>
</organism>
<feature type="region of interest" description="Disordered" evidence="1">
    <location>
        <begin position="599"/>
        <end position="619"/>
    </location>
</feature>
<gene>
    <name evidence="2" type="primary">cas8c</name>
    <name evidence="2" type="ORF">DX130_05075</name>
</gene>
<dbReference type="NCBIfam" id="TIGR01863">
    <property type="entry name" value="cas_Csd1"/>
    <property type="match status" value="1"/>
</dbReference>
<reference evidence="2 3" key="1">
    <citation type="submission" date="2018-08" db="EMBL/GenBank/DDBJ databases">
        <title>Paenibacillus sp. M4BSY-1, whole genome shotgun sequence.</title>
        <authorList>
            <person name="Tuo L."/>
        </authorList>
    </citation>
    <scope>NUCLEOTIDE SEQUENCE [LARGE SCALE GENOMIC DNA]</scope>
    <source>
        <strain evidence="2 3">M4BSY-1</strain>
    </source>
</reference>
<dbReference type="RefSeq" id="WP_116043347.1">
    <property type="nucleotide sequence ID" value="NZ_QUBQ01000001.1"/>
</dbReference>
<dbReference type="OrthoDB" id="9778918at2"/>
<dbReference type="Pfam" id="PF09709">
    <property type="entry name" value="Cas_Csd1"/>
    <property type="match status" value="1"/>
</dbReference>
<dbReference type="AlphaFoldDB" id="A0A371PJP0"/>
<evidence type="ECO:0000313" key="2">
    <source>
        <dbReference type="EMBL" id="REK76416.1"/>
    </source>
</evidence>
<dbReference type="Proteomes" id="UP000261905">
    <property type="component" value="Unassembled WGS sequence"/>
</dbReference>
<keyword evidence="3" id="KW-1185">Reference proteome</keyword>